<reference evidence="1" key="1">
    <citation type="submission" date="2021-08" db="EMBL/GenBank/DDBJ databases">
        <title>Novel anaerobic bacterium isolated from sea squirt in East Sea, Republic of Korea.</title>
        <authorList>
            <person name="Nguyen T.H."/>
            <person name="Li Z."/>
            <person name="Lee Y.-J."/>
            <person name="Ko J."/>
            <person name="Kim S.-G."/>
        </authorList>
    </citation>
    <scope>NUCLEOTIDE SEQUENCE</scope>
    <source>
        <strain evidence="1">KCTC 25031</strain>
    </source>
</reference>
<organism evidence="1 2">
    <name type="scientific">Halosquirtibacter laminarini</name>
    <dbReference type="NCBI Taxonomy" id="3374600"/>
    <lineage>
        <taxon>Bacteria</taxon>
        <taxon>Pseudomonadati</taxon>
        <taxon>Bacteroidota</taxon>
        <taxon>Bacteroidia</taxon>
        <taxon>Marinilabiliales</taxon>
        <taxon>Prolixibacteraceae</taxon>
        <taxon>Halosquirtibacter</taxon>
    </lineage>
</organism>
<evidence type="ECO:0000313" key="2">
    <source>
        <dbReference type="Proteomes" id="UP000826212"/>
    </source>
</evidence>
<proteinExistence type="predicted"/>
<protein>
    <submittedName>
        <fullName evidence="1">ABC transporter permease</fullName>
    </submittedName>
</protein>
<sequence>MNLSFYIAKRYLFSKKKAKVINIISFISIIGLAIGTFAMVVTISVFNGFDTFIQSRFSSFDPPLKVSPIQGKVFSMDTIDFAQIQNIRGVDGIARTLEDNALLRYGKHQTIATVKGVDSLFLQKSGVSGRMIDGVASLYKSNRYGVILGGEVASNLRVGFKFAKPLICYFPKQSNHFSINITQSFKQQLAYPMGCFSIQSEIDSKYVLVPLEMSQKLTSRKNNRVSNLEIYVNKGADIDRIQSEVKAIVGPDFYVKNRYEQHDTYFKVMKGEKWAIFLILAFILFVASFNLIGSITMLMIDKKEDINIVKSMGANEETIRRIFLYEGWMITTIGTAVGLITALIACYIQQEYGIVKLQGAGTFIINAYPVRLIFSDVVIICCTVISLGIMASWVPIRFLKLDQLKSNNDS</sequence>
<keyword evidence="2" id="KW-1185">Reference proteome</keyword>
<evidence type="ECO:0000313" key="1">
    <source>
        <dbReference type="EMBL" id="QZE13896.1"/>
    </source>
</evidence>
<accession>A0AC61NEF0</accession>
<dbReference type="Proteomes" id="UP000826212">
    <property type="component" value="Chromosome"/>
</dbReference>
<name>A0AC61NEF0_9BACT</name>
<dbReference type="EMBL" id="CP081303">
    <property type="protein sequence ID" value="QZE13896.1"/>
    <property type="molecule type" value="Genomic_DNA"/>
</dbReference>
<gene>
    <name evidence="1" type="ORF">K4L44_15310</name>
</gene>